<dbReference type="SUPFAM" id="SSF53383">
    <property type="entry name" value="PLP-dependent transferases"/>
    <property type="match status" value="1"/>
</dbReference>
<dbReference type="Proteomes" id="UP000010469">
    <property type="component" value="Chromosome"/>
</dbReference>
<dbReference type="Pfam" id="PF00266">
    <property type="entry name" value="Aminotran_5"/>
    <property type="match status" value="1"/>
</dbReference>
<evidence type="ECO:0000313" key="6">
    <source>
        <dbReference type="Proteomes" id="UP000010469"/>
    </source>
</evidence>
<dbReference type="InterPro" id="IPR015422">
    <property type="entry name" value="PyrdxlP-dep_Trfase_small"/>
</dbReference>
<dbReference type="eggNOG" id="arCOG00082">
    <property type="taxonomic scope" value="Archaea"/>
</dbReference>
<evidence type="ECO:0000259" key="4">
    <source>
        <dbReference type="Pfam" id="PF00266"/>
    </source>
</evidence>
<dbReference type="KEGG" id="clg:Calag_0967"/>
<evidence type="ECO:0000256" key="2">
    <source>
        <dbReference type="ARBA" id="ARBA00009236"/>
    </source>
</evidence>
<proteinExistence type="inferred from homology"/>
<protein>
    <submittedName>
        <fullName evidence="5">Serine-pyruvate aminotransferase/archaeal aspartate aminotransferase</fullName>
    </submittedName>
</protein>
<evidence type="ECO:0000313" key="5">
    <source>
        <dbReference type="EMBL" id="AFZ70690.1"/>
    </source>
</evidence>
<dbReference type="HOGENOM" id="CLU_027686_1_1_2"/>
<dbReference type="Gene3D" id="3.40.640.10">
    <property type="entry name" value="Type I PLP-dependent aspartate aminotransferase-like (Major domain)"/>
    <property type="match status" value="1"/>
</dbReference>
<dbReference type="RefSeq" id="WP_015232587.1">
    <property type="nucleotide sequence ID" value="NC_019791.1"/>
</dbReference>
<keyword evidence="5" id="KW-0808">Transferase</keyword>
<dbReference type="GO" id="GO:0019265">
    <property type="term" value="P:glycine biosynthetic process, by transamination of glyoxylate"/>
    <property type="evidence" value="ECO:0007669"/>
    <property type="project" value="TreeGrafter"/>
</dbReference>
<dbReference type="OrthoDB" id="35685at2157"/>
<dbReference type="GO" id="GO:0008453">
    <property type="term" value="F:alanine-glyoxylate transaminase activity"/>
    <property type="evidence" value="ECO:0007669"/>
    <property type="project" value="TreeGrafter"/>
</dbReference>
<accession>L0ACC4</accession>
<gene>
    <name evidence="5" type="ordered locus">Calag_0967</name>
</gene>
<dbReference type="InterPro" id="IPR000192">
    <property type="entry name" value="Aminotrans_V_dom"/>
</dbReference>
<dbReference type="Gene3D" id="3.90.1150.10">
    <property type="entry name" value="Aspartate Aminotransferase, domain 1"/>
    <property type="match status" value="1"/>
</dbReference>
<dbReference type="PIRSF" id="PIRSF000524">
    <property type="entry name" value="SPT"/>
    <property type="match status" value="1"/>
</dbReference>
<dbReference type="GeneID" id="14212227"/>
<evidence type="ECO:0000256" key="3">
    <source>
        <dbReference type="ARBA" id="ARBA00022898"/>
    </source>
</evidence>
<evidence type="ECO:0000256" key="1">
    <source>
        <dbReference type="ARBA" id="ARBA00001933"/>
    </source>
</evidence>
<comment type="cofactor">
    <cofactor evidence="1">
        <name>pyridoxal 5'-phosphate</name>
        <dbReference type="ChEBI" id="CHEBI:597326"/>
    </cofactor>
</comment>
<feature type="domain" description="Aminotransferase class V" evidence="4">
    <location>
        <begin position="26"/>
        <end position="330"/>
    </location>
</feature>
<dbReference type="InParanoid" id="L0ACC4"/>
<dbReference type="PANTHER" id="PTHR21152">
    <property type="entry name" value="AMINOTRANSFERASE CLASS V"/>
    <property type="match status" value="1"/>
</dbReference>
<organism evidence="5 6">
    <name type="scientific">Caldisphaera lagunensis (strain DSM 15908 / JCM 11604 / ANMR 0165 / IC-154)</name>
    <dbReference type="NCBI Taxonomy" id="1056495"/>
    <lineage>
        <taxon>Archaea</taxon>
        <taxon>Thermoproteota</taxon>
        <taxon>Thermoprotei</taxon>
        <taxon>Acidilobales</taxon>
        <taxon>Caldisphaeraceae</taxon>
        <taxon>Caldisphaera</taxon>
    </lineage>
</organism>
<keyword evidence="5" id="KW-0670">Pyruvate</keyword>
<comment type="similarity">
    <text evidence="2">Belongs to the class-V pyridoxal-phosphate-dependent aminotransferase family.</text>
</comment>
<dbReference type="PANTHER" id="PTHR21152:SF39">
    <property type="entry name" value="SOLUBLE HYDROGENASE, SMALL SUBUNIT"/>
    <property type="match status" value="1"/>
</dbReference>
<dbReference type="STRING" id="1056495.Calag_0967"/>
<dbReference type="InterPro" id="IPR015424">
    <property type="entry name" value="PyrdxlP-dep_Trfase"/>
</dbReference>
<dbReference type="InterPro" id="IPR015421">
    <property type="entry name" value="PyrdxlP-dep_Trfase_major"/>
</dbReference>
<reference evidence="6" key="1">
    <citation type="submission" date="2012-03" db="EMBL/GenBank/DDBJ databases">
        <title>Complete genome of Caldisphaera lagunensis DSM 15908.</title>
        <authorList>
            <person name="Lucas S."/>
            <person name="Copeland A."/>
            <person name="Lapidus A."/>
            <person name="Glavina del Rio T."/>
            <person name="Dalin E."/>
            <person name="Tice H."/>
            <person name="Bruce D."/>
            <person name="Goodwin L."/>
            <person name="Pitluck S."/>
            <person name="Peters L."/>
            <person name="Mikhailova N."/>
            <person name="Teshima H."/>
            <person name="Kyrpides N."/>
            <person name="Mavromatis K."/>
            <person name="Ivanova N."/>
            <person name="Brettin T."/>
            <person name="Detter J.C."/>
            <person name="Han C."/>
            <person name="Larimer F."/>
            <person name="Land M."/>
            <person name="Hauser L."/>
            <person name="Markowitz V."/>
            <person name="Cheng J.-F."/>
            <person name="Hugenholtz P."/>
            <person name="Woyke T."/>
            <person name="Wu D."/>
            <person name="Spring S."/>
            <person name="Schroeder M."/>
            <person name="Brambilla E."/>
            <person name="Klenk H.-P."/>
            <person name="Eisen J.A."/>
        </authorList>
    </citation>
    <scope>NUCLEOTIDE SEQUENCE [LARGE SCALE GENOMIC DNA]</scope>
    <source>
        <strain evidence="6">DSM 15908 / JCM 11604 / IC-154</strain>
    </source>
</reference>
<dbReference type="EMBL" id="CP003378">
    <property type="protein sequence ID" value="AFZ70690.1"/>
    <property type="molecule type" value="Genomic_DNA"/>
</dbReference>
<dbReference type="InterPro" id="IPR024169">
    <property type="entry name" value="SP_NH2Trfase/AEP_transaminase"/>
</dbReference>
<keyword evidence="5" id="KW-0032">Aminotransferase</keyword>
<name>L0ACC4_CALLD</name>
<dbReference type="AlphaFoldDB" id="L0ACC4"/>
<sequence>MIKYMTPGPIQLPNEVLDYIKRQPYFHRSNEFKEIFSSVLEKMEKIVKGNAIIFPGTGTLSIDTMVYNYVNPKEEVILLDIGEFSKRLGEALISRGARLYVIKSELGEVVPPDVLQDYAKKIKDLKAIAMVHNETSLGVANRYVEKIQEIAKSLDAVLLVDSVSGIPAERIDKEIDVIATASHKAFMSIPGASIIFYNVKPRNLDKLPLSMDLNKFINMKNKFETPYTPPINVIYGLDYSTSYILKIGLDRYTEIHKERSDYLNNLIKLKSIAKDEFKSNTVSAFYTNNAELIVKRLREKGYAIATGMGDLSKKVIRIGLMGDIDFNDIKNVAEVINEYD</sequence>
<dbReference type="GO" id="GO:0004760">
    <property type="term" value="F:L-serine-pyruvate transaminase activity"/>
    <property type="evidence" value="ECO:0007669"/>
    <property type="project" value="TreeGrafter"/>
</dbReference>
<keyword evidence="6" id="KW-1185">Reference proteome</keyword>
<keyword evidence="3" id="KW-0663">Pyridoxal phosphate</keyword>